<dbReference type="Pfam" id="PF13304">
    <property type="entry name" value="AAA_21"/>
    <property type="match status" value="1"/>
</dbReference>
<evidence type="ECO:0000313" key="3">
    <source>
        <dbReference type="Proteomes" id="UP000249396"/>
    </source>
</evidence>
<dbReference type="Proteomes" id="UP000249396">
    <property type="component" value="Unassembled WGS sequence"/>
</dbReference>
<dbReference type="Gene3D" id="3.20.20.140">
    <property type="entry name" value="Metal-dependent hydrolases"/>
    <property type="match status" value="1"/>
</dbReference>
<evidence type="ECO:0000259" key="1">
    <source>
        <dbReference type="Pfam" id="PF13304"/>
    </source>
</evidence>
<proteinExistence type="predicted"/>
<evidence type="ECO:0000313" key="2">
    <source>
        <dbReference type="EMBL" id="PZN77537.1"/>
    </source>
</evidence>
<name>A0A2W4T463_9GAMM</name>
<dbReference type="SUPFAM" id="SSF52540">
    <property type="entry name" value="P-loop containing nucleoside triphosphate hydrolases"/>
    <property type="match status" value="1"/>
</dbReference>
<dbReference type="GO" id="GO:0005524">
    <property type="term" value="F:ATP binding"/>
    <property type="evidence" value="ECO:0007669"/>
    <property type="project" value="InterPro"/>
</dbReference>
<dbReference type="EMBL" id="QJPH01000334">
    <property type="protein sequence ID" value="PZN77537.1"/>
    <property type="molecule type" value="Genomic_DNA"/>
</dbReference>
<dbReference type="NCBIfam" id="NF045780">
    <property type="entry name" value="TrlF_fam_ATP"/>
    <property type="match status" value="1"/>
</dbReference>
<protein>
    <submittedName>
        <fullName evidence="2">Phosphoesterase</fullName>
    </submittedName>
</protein>
<dbReference type="InterPro" id="IPR054787">
    <property type="entry name" value="TrlF_ATPase"/>
</dbReference>
<accession>A0A2W4T463</accession>
<sequence>MEDNKTASQPLKEALKQPNGARFYRCALQINPFAYHGRHSKQTTFNNEAEYNAAIVAACKEKEIEAIAVTDHYRVADSWKLIHEARANGIVVFGGFEASSKDGVHFLCLYDSDKDQSLERFIGQFGIHDHNALSPNGDKDCLDLLECVRNQGGIAIAAHVAADNGLLTTLDGQPRMNAWKSSNLYACALPGPIDEAPPNIQPILKNKNCDYHREPPVAVINASDVYSPEDIAEPSSTCLIKMSALSVEGLRQAFLAPKSRIRLNKEPTPEPHTEFVAMAWEGGDFLDGCRIQFNSNLNVLIGGRGTGKSTIIESIRYAMALEPLGEEARKAHEGVVKNVLKSGTKISLLVRSHHPARHHYTIERTVPNPPVVKDEIGNVLNLSPCDVIPGVEVFGQHEISELANSPEKQTQLLERFVEREPSAGAQKAKLRLELARSRSRITDVQREIKLIDERLSILPSLEETQKRFQNAGLEERLKEKSLLVREERILNTVKERLTPIAAVQQELSELLPIDTAFLSEKALEGLPNSGLLIEGGAILEKLNSQLQTVANQVVTLLANADNELSVLRARWDERQQAVDATYQSLLRELHKEKIDGKEFIDLRQQIEELRPLRERKDALTRDLATHQANRRKLIDEWENLQSSEYRALERAAKKVTKKLNERVQAKVNMGGNREPLERLLRDEIGGNLAALIDRLKSRDSLSLRDLADRCREGKEALVTHYRFPPMAAEHLAMAGTDVFMKIEEVELPATTKIELNTARESEPPTWQTLKDLSTGQKATAVLLLLLLESAAPLVVDQPEDDLDNRFITDGIVPTMEDEKRKRQFIFSTHNANIPVLGDAELIIGLSTGSQNDIVQGRVSERHMGSIDIQPVREMVEKILEGGKAAFEMRRQKYGF</sequence>
<reference evidence="2 3" key="1">
    <citation type="journal article" date="2018" name="Aquat. Microb. Ecol.">
        <title>Gammaproteobacterial methanotrophs dominate.</title>
        <authorList>
            <person name="Rissanen A.J."/>
            <person name="Saarenheimo J."/>
            <person name="Tiirola M."/>
            <person name="Peura S."/>
            <person name="Aalto S.L."/>
            <person name="Karvinen A."/>
            <person name="Nykanen H."/>
        </authorList>
    </citation>
    <scope>NUCLEOTIDE SEQUENCE [LARGE SCALE GENOMIC DNA]</scope>
    <source>
        <strain evidence="2">AMbin10</strain>
    </source>
</reference>
<comment type="caution">
    <text evidence="2">The sequence shown here is derived from an EMBL/GenBank/DDBJ whole genome shotgun (WGS) entry which is preliminary data.</text>
</comment>
<dbReference type="GO" id="GO:0016887">
    <property type="term" value="F:ATP hydrolysis activity"/>
    <property type="evidence" value="ECO:0007669"/>
    <property type="project" value="InterPro"/>
</dbReference>
<dbReference type="InterPro" id="IPR027417">
    <property type="entry name" value="P-loop_NTPase"/>
</dbReference>
<dbReference type="SUPFAM" id="SSF89550">
    <property type="entry name" value="PHP domain-like"/>
    <property type="match status" value="1"/>
</dbReference>
<dbReference type="AlphaFoldDB" id="A0A2W4T463"/>
<dbReference type="Gene3D" id="3.40.50.300">
    <property type="entry name" value="P-loop containing nucleotide triphosphate hydrolases"/>
    <property type="match status" value="2"/>
</dbReference>
<dbReference type="InterPro" id="IPR003959">
    <property type="entry name" value="ATPase_AAA_core"/>
</dbReference>
<organism evidence="2 3">
    <name type="scientific">Candidatus Methylumidiphilus alinenensis</name>
    <dbReference type="NCBI Taxonomy" id="2202197"/>
    <lineage>
        <taxon>Bacteria</taxon>
        <taxon>Pseudomonadati</taxon>
        <taxon>Pseudomonadota</taxon>
        <taxon>Gammaproteobacteria</taxon>
        <taxon>Methylococcales</taxon>
        <taxon>Candidatus Methylumidiphilus</taxon>
    </lineage>
</organism>
<gene>
    <name evidence="2" type="ORF">DM484_14715</name>
</gene>
<dbReference type="InterPro" id="IPR016195">
    <property type="entry name" value="Pol/histidinol_Pase-like"/>
</dbReference>
<feature type="domain" description="ATPase AAA-type core" evidence="1">
    <location>
        <begin position="765"/>
        <end position="833"/>
    </location>
</feature>